<dbReference type="EMBL" id="NEVH01020942">
    <property type="protein sequence ID" value="PNF20466.1"/>
    <property type="molecule type" value="Genomic_DNA"/>
</dbReference>
<feature type="chain" id="PRO_5014461081" description="SEFIR domain-containing protein" evidence="2">
    <location>
        <begin position="19"/>
        <end position="621"/>
    </location>
</feature>
<evidence type="ECO:0000256" key="2">
    <source>
        <dbReference type="SAM" id="SignalP"/>
    </source>
</evidence>
<keyword evidence="2" id="KW-0732">Signal</keyword>
<dbReference type="Pfam" id="PF08357">
    <property type="entry name" value="SEFIR"/>
    <property type="match status" value="1"/>
</dbReference>
<dbReference type="Proteomes" id="UP000235965">
    <property type="component" value="Unassembled WGS sequence"/>
</dbReference>
<gene>
    <name evidence="4" type="ORF">B7P43_G07702</name>
</gene>
<feature type="domain" description="SEFIR" evidence="3">
    <location>
        <begin position="337"/>
        <end position="473"/>
    </location>
</feature>
<dbReference type="InterPro" id="IPR013568">
    <property type="entry name" value="SEFIR_dom"/>
</dbReference>
<dbReference type="OrthoDB" id="8186864at2759"/>
<comment type="caution">
    <text evidence="4">The sequence shown here is derived from an EMBL/GenBank/DDBJ whole genome shotgun (WGS) entry which is preliminary data.</text>
</comment>
<proteinExistence type="predicted"/>
<protein>
    <recommendedName>
        <fullName evidence="3">SEFIR domain-containing protein</fullName>
    </recommendedName>
</protein>
<keyword evidence="5" id="KW-1185">Reference proteome</keyword>
<evidence type="ECO:0000313" key="4">
    <source>
        <dbReference type="EMBL" id="PNF20466.1"/>
    </source>
</evidence>
<dbReference type="Gene3D" id="3.40.50.11530">
    <property type="match status" value="1"/>
</dbReference>
<keyword evidence="1" id="KW-0472">Membrane</keyword>
<evidence type="ECO:0000256" key="1">
    <source>
        <dbReference type="SAM" id="Phobius"/>
    </source>
</evidence>
<keyword evidence="1" id="KW-1133">Transmembrane helix</keyword>
<sequence>MAFFKWHFLLLEVLTIFAIVTLESFTLGSSDCFNGGPSPTYCSNDSVSCSCQLPYSNSCMVVSFLPSDCAKWTFNVGGFSPSLGSLVLKNWPSVVSSYQYSVFNVTFTDIKWTSLRFRFEQHGYYSKHFCREFHVSSEYNIPELFYDCRWTKSEYEGTPFTFEYEAQNAQHTEARRYVMKLPFYANIGQGTELKNWISFLYVDVSELPLLTAKWQQAPSHFGVQKYRLQVFRRGEDSEINLEASEVVQGNNEGHELSFSFDTFPASGDYHFEVCILSDNCTNGVCQVSRSPDVPVRGFITRTLIAAVIGCVILIPLFLFVLWMWKRQFKPLTGDVKLPVVLIIYSPSQASHIKSVVALTEYLRNHCFVEALLDQLDIPDSETKDPFMWCNEAFSRADFVMVVSSPPKCCSQEGIFRNVDVVALRFFKEQFSKRNYRPEFFSVLMPYCTEKDIPEEAKNLRMFKLTKDLDRMLWYIHNGGRFPTVLDSARTLLGPKLRGGKSDLNNSGNIFLAAMKEAEYDLVRGCNCKNQNVRENDEHDTEITSCLTKLRTPGEEGNKYERNLHKNASTEDLVVSPEPLNVEFPFLLDDLDLTGNVEMNVEPMKKNSEAVHLGFDLNIMKL</sequence>
<dbReference type="AlphaFoldDB" id="A0A2J7PVV3"/>
<keyword evidence="1" id="KW-0812">Transmembrane</keyword>
<organism evidence="4 5">
    <name type="scientific">Cryptotermes secundus</name>
    <dbReference type="NCBI Taxonomy" id="105785"/>
    <lineage>
        <taxon>Eukaryota</taxon>
        <taxon>Metazoa</taxon>
        <taxon>Ecdysozoa</taxon>
        <taxon>Arthropoda</taxon>
        <taxon>Hexapoda</taxon>
        <taxon>Insecta</taxon>
        <taxon>Pterygota</taxon>
        <taxon>Neoptera</taxon>
        <taxon>Polyneoptera</taxon>
        <taxon>Dictyoptera</taxon>
        <taxon>Blattodea</taxon>
        <taxon>Blattoidea</taxon>
        <taxon>Termitoidae</taxon>
        <taxon>Kalotermitidae</taxon>
        <taxon>Cryptotermitinae</taxon>
        <taxon>Cryptotermes</taxon>
    </lineage>
</organism>
<evidence type="ECO:0000313" key="5">
    <source>
        <dbReference type="Proteomes" id="UP000235965"/>
    </source>
</evidence>
<name>A0A2J7PVV3_9NEOP</name>
<feature type="transmembrane region" description="Helical" evidence="1">
    <location>
        <begin position="303"/>
        <end position="324"/>
    </location>
</feature>
<dbReference type="InParanoid" id="A0A2J7PVV3"/>
<dbReference type="PROSITE" id="PS51534">
    <property type="entry name" value="SEFIR"/>
    <property type="match status" value="1"/>
</dbReference>
<reference evidence="4 5" key="1">
    <citation type="submission" date="2017-12" db="EMBL/GenBank/DDBJ databases">
        <title>Hemimetabolous genomes reveal molecular basis of termite eusociality.</title>
        <authorList>
            <person name="Harrison M.C."/>
            <person name="Jongepier E."/>
            <person name="Robertson H.M."/>
            <person name="Arning N."/>
            <person name="Bitard-Feildel T."/>
            <person name="Chao H."/>
            <person name="Childers C.P."/>
            <person name="Dinh H."/>
            <person name="Doddapaneni H."/>
            <person name="Dugan S."/>
            <person name="Gowin J."/>
            <person name="Greiner C."/>
            <person name="Han Y."/>
            <person name="Hu H."/>
            <person name="Hughes D.S.T."/>
            <person name="Huylmans A.-K."/>
            <person name="Kemena C."/>
            <person name="Kremer L.P.M."/>
            <person name="Lee S.L."/>
            <person name="Lopez-Ezquerra A."/>
            <person name="Mallet L."/>
            <person name="Monroy-Kuhn J.M."/>
            <person name="Moser A."/>
            <person name="Murali S.C."/>
            <person name="Muzny D.M."/>
            <person name="Otani S."/>
            <person name="Piulachs M.-D."/>
            <person name="Poelchau M."/>
            <person name="Qu J."/>
            <person name="Schaub F."/>
            <person name="Wada-Katsumata A."/>
            <person name="Worley K.C."/>
            <person name="Xie Q."/>
            <person name="Ylla G."/>
            <person name="Poulsen M."/>
            <person name="Gibbs R.A."/>
            <person name="Schal C."/>
            <person name="Richards S."/>
            <person name="Belles X."/>
            <person name="Korb J."/>
            <person name="Bornberg-Bauer E."/>
        </authorList>
    </citation>
    <scope>NUCLEOTIDE SEQUENCE [LARGE SCALE GENOMIC DNA]</scope>
    <source>
        <tissue evidence="4">Whole body</tissue>
    </source>
</reference>
<feature type="signal peptide" evidence="2">
    <location>
        <begin position="1"/>
        <end position="18"/>
    </location>
</feature>
<accession>A0A2J7PVV3</accession>
<evidence type="ECO:0000259" key="3">
    <source>
        <dbReference type="PROSITE" id="PS51534"/>
    </source>
</evidence>